<dbReference type="RefSeq" id="WP_271886193.1">
    <property type="nucleotide sequence ID" value="NZ_CP067136.1"/>
</dbReference>
<feature type="domain" description="Nudix hydrolase" evidence="3">
    <location>
        <begin position="202"/>
        <end position="347"/>
    </location>
</feature>
<evidence type="ECO:0000256" key="2">
    <source>
        <dbReference type="ARBA" id="ARBA00022801"/>
    </source>
</evidence>
<sequence>MSEQWALVGPLAQPGMLRALGLSGQVLRLPGRLIGGERAGIVADDWPALQQGDGIDAVSVTPNQVLRRYAQVMGLAPITVAGHRIVGVQVQAASDAPWPVADWPSDLAAEIAALIAEAPAEQSTEFLNWRLPMLGVWAASRLRGRASPHSGGDLVVPRGPDDLRVTARQQPFAGFFAVDRWDLSHRTFAGGFTPTVRREGFVSGDAVVLLPWDPVRDRVMIIEQFRLIPALRHDPQPWLLEPIAGRVDAGESVEDAARREALEEADLRIGQLFPAVHHYPSPGTLAEYLYLFVGIADLPDGSSGVHGLASETEDIRGHVLTHDALLDMVSQGQIANGPLAMIALWLQVNKERLRAELAGD</sequence>
<evidence type="ECO:0000313" key="4">
    <source>
        <dbReference type="EMBL" id="WCR07710.1"/>
    </source>
</evidence>
<dbReference type="EMBL" id="CP067136">
    <property type="protein sequence ID" value="WCR07710.1"/>
    <property type="molecule type" value="Genomic_DNA"/>
</dbReference>
<evidence type="ECO:0000259" key="3">
    <source>
        <dbReference type="PROSITE" id="PS51462"/>
    </source>
</evidence>
<protein>
    <submittedName>
        <fullName evidence="4">NUDIX domain-containing protein</fullName>
    </submittedName>
</protein>
<proteinExistence type="predicted"/>
<dbReference type="PROSITE" id="PS00893">
    <property type="entry name" value="NUDIX_BOX"/>
    <property type="match status" value="1"/>
</dbReference>
<dbReference type="Proteomes" id="UP001219349">
    <property type="component" value="Chromosome"/>
</dbReference>
<name>A0ABY7SL29_9RHOB</name>
<organism evidence="4 5">
    <name type="scientific">Paracoccus fistulariae</name>
    <dbReference type="NCBI Taxonomy" id="658446"/>
    <lineage>
        <taxon>Bacteria</taxon>
        <taxon>Pseudomonadati</taxon>
        <taxon>Pseudomonadota</taxon>
        <taxon>Alphaproteobacteria</taxon>
        <taxon>Rhodobacterales</taxon>
        <taxon>Paracoccaceae</taxon>
        <taxon>Paracoccus</taxon>
    </lineage>
</organism>
<keyword evidence="2" id="KW-0378">Hydrolase</keyword>
<dbReference type="SUPFAM" id="SSF55811">
    <property type="entry name" value="Nudix"/>
    <property type="match status" value="1"/>
</dbReference>
<reference evidence="4 5" key="1">
    <citation type="submission" date="2021-01" db="EMBL/GenBank/DDBJ databases">
        <title>Biogeographic distribution of Paracoccus.</title>
        <authorList>
            <person name="Hollensteiner J."/>
            <person name="Leineberger J."/>
            <person name="Brinkhoff T."/>
            <person name="Daniel R."/>
        </authorList>
    </citation>
    <scope>NUCLEOTIDE SEQUENCE [LARGE SCALE GENOMIC DNA]</scope>
    <source>
        <strain evidence="4 5">KCTC 22803</strain>
    </source>
</reference>
<dbReference type="CDD" id="cd24155">
    <property type="entry name" value="NUDIX_ADPRase"/>
    <property type="match status" value="1"/>
</dbReference>
<keyword evidence="5" id="KW-1185">Reference proteome</keyword>
<evidence type="ECO:0000256" key="1">
    <source>
        <dbReference type="ARBA" id="ARBA00001946"/>
    </source>
</evidence>
<dbReference type="NCBIfam" id="TIGR00052">
    <property type="entry name" value="nudix-type nucleoside diphosphatase, YffH/AdpP family"/>
    <property type="match status" value="1"/>
</dbReference>
<dbReference type="InterPro" id="IPR015797">
    <property type="entry name" value="NUDIX_hydrolase-like_dom_sf"/>
</dbReference>
<gene>
    <name evidence="4" type="ORF">JHX87_02405</name>
</gene>
<dbReference type="Gene3D" id="3.90.79.10">
    <property type="entry name" value="Nucleoside Triphosphate Pyrophosphohydrolase"/>
    <property type="match status" value="1"/>
</dbReference>
<comment type="cofactor">
    <cofactor evidence="1">
        <name>Mg(2+)</name>
        <dbReference type="ChEBI" id="CHEBI:18420"/>
    </cofactor>
</comment>
<accession>A0ABY7SL29</accession>
<dbReference type="InterPro" id="IPR020084">
    <property type="entry name" value="NUDIX_hydrolase_CS"/>
</dbReference>
<dbReference type="InterPro" id="IPR004385">
    <property type="entry name" value="NDP_pyrophosphatase"/>
</dbReference>
<dbReference type="PROSITE" id="PS51462">
    <property type="entry name" value="NUDIX"/>
    <property type="match status" value="1"/>
</dbReference>
<dbReference type="Pfam" id="PF00293">
    <property type="entry name" value="NUDIX"/>
    <property type="match status" value="1"/>
</dbReference>
<dbReference type="InterPro" id="IPR000086">
    <property type="entry name" value="NUDIX_hydrolase_dom"/>
</dbReference>
<evidence type="ECO:0000313" key="5">
    <source>
        <dbReference type="Proteomes" id="UP001219349"/>
    </source>
</evidence>